<protein>
    <submittedName>
        <fullName evidence="3">GIY-YIG nuclease family protein</fullName>
    </submittedName>
</protein>
<dbReference type="Pfam" id="PF01541">
    <property type="entry name" value="GIY-YIG"/>
    <property type="match status" value="1"/>
</dbReference>
<dbReference type="PANTHER" id="PTHR34477:SF1">
    <property type="entry name" value="UPF0213 PROTEIN YHBQ"/>
    <property type="match status" value="1"/>
</dbReference>
<dbReference type="PANTHER" id="PTHR34477">
    <property type="entry name" value="UPF0213 PROTEIN YHBQ"/>
    <property type="match status" value="1"/>
</dbReference>
<comment type="caution">
    <text evidence="3">The sequence shown here is derived from an EMBL/GenBank/DDBJ whole genome shotgun (WGS) entry which is preliminary data.</text>
</comment>
<evidence type="ECO:0000256" key="1">
    <source>
        <dbReference type="ARBA" id="ARBA00007435"/>
    </source>
</evidence>
<evidence type="ECO:0000259" key="2">
    <source>
        <dbReference type="PROSITE" id="PS50164"/>
    </source>
</evidence>
<comment type="similarity">
    <text evidence="1">Belongs to the UPF0213 family.</text>
</comment>
<dbReference type="PROSITE" id="PS50164">
    <property type="entry name" value="GIY_YIG"/>
    <property type="match status" value="1"/>
</dbReference>
<name>A0A9D6V279_9BACT</name>
<accession>A0A9D6V279</accession>
<feature type="domain" description="GIY-YIG" evidence="2">
    <location>
        <begin position="2"/>
        <end position="77"/>
    </location>
</feature>
<evidence type="ECO:0000313" key="3">
    <source>
        <dbReference type="EMBL" id="MBI5250731.1"/>
    </source>
</evidence>
<dbReference type="InterPro" id="IPR000305">
    <property type="entry name" value="GIY-YIG_endonuc"/>
</dbReference>
<dbReference type="Proteomes" id="UP000807825">
    <property type="component" value="Unassembled WGS sequence"/>
</dbReference>
<dbReference type="InterPro" id="IPR035901">
    <property type="entry name" value="GIY-YIG_endonuc_sf"/>
</dbReference>
<gene>
    <name evidence="3" type="ORF">HY912_14670</name>
</gene>
<dbReference type="Gene3D" id="3.40.1440.10">
    <property type="entry name" value="GIY-YIG endonuclease"/>
    <property type="match status" value="1"/>
</dbReference>
<dbReference type="CDD" id="cd10456">
    <property type="entry name" value="GIY-YIG_UPF0213"/>
    <property type="match status" value="1"/>
</dbReference>
<organism evidence="3 4">
    <name type="scientific">Desulfomonile tiedjei</name>
    <dbReference type="NCBI Taxonomy" id="2358"/>
    <lineage>
        <taxon>Bacteria</taxon>
        <taxon>Pseudomonadati</taxon>
        <taxon>Thermodesulfobacteriota</taxon>
        <taxon>Desulfomonilia</taxon>
        <taxon>Desulfomonilales</taxon>
        <taxon>Desulfomonilaceae</taxon>
        <taxon>Desulfomonile</taxon>
    </lineage>
</organism>
<reference evidence="3" key="1">
    <citation type="submission" date="2020-07" db="EMBL/GenBank/DDBJ databases">
        <title>Huge and variable diversity of episymbiotic CPR bacteria and DPANN archaea in groundwater ecosystems.</title>
        <authorList>
            <person name="He C.Y."/>
            <person name="Keren R."/>
            <person name="Whittaker M."/>
            <person name="Farag I.F."/>
            <person name="Doudna J."/>
            <person name="Cate J.H.D."/>
            <person name="Banfield J.F."/>
        </authorList>
    </citation>
    <scope>NUCLEOTIDE SEQUENCE</scope>
    <source>
        <strain evidence="3">NC_groundwater_1664_Pr3_B-0.1um_52_9</strain>
    </source>
</reference>
<dbReference type="InterPro" id="IPR050190">
    <property type="entry name" value="UPF0213_domain"/>
</dbReference>
<evidence type="ECO:0000313" key="4">
    <source>
        <dbReference type="Proteomes" id="UP000807825"/>
    </source>
</evidence>
<sequence>MACWYVYLLRCSDDSLYCGTTTDVDRRLQEHNDGTGCRYTRSRLPGRAVWSSEALGKEAAYREEYRIKRLSKAAKEMLASQVSERTMDGHP</sequence>
<proteinExistence type="inferred from homology"/>
<dbReference type="SUPFAM" id="SSF82771">
    <property type="entry name" value="GIY-YIG endonuclease"/>
    <property type="match status" value="1"/>
</dbReference>
<dbReference type="AlphaFoldDB" id="A0A9D6V279"/>
<dbReference type="EMBL" id="JACRDE010000385">
    <property type="protein sequence ID" value="MBI5250731.1"/>
    <property type="molecule type" value="Genomic_DNA"/>
</dbReference>